<evidence type="ECO:0000256" key="5">
    <source>
        <dbReference type="ARBA" id="ARBA00023125"/>
    </source>
</evidence>
<dbReference type="Proteomes" id="UP000004994">
    <property type="component" value="Chromosome 3"/>
</dbReference>
<dbReference type="InParanoid" id="A0A3Q7G325"/>
<dbReference type="PANTHER" id="PTHR47416:SF3">
    <property type="entry name" value="BZIP TRANSCRIPTION FACTOR 17-RELATED"/>
    <property type="match status" value="1"/>
</dbReference>
<evidence type="ECO:0000256" key="2">
    <source>
        <dbReference type="ARBA" id="ARBA00004389"/>
    </source>
</evidence>
<dbReference type="OMA" id="SFCARDI"/>
<dbReference type="GO" id="GO:0005634">
    <property type="term" value="C:nucleus"/>
    <property type="evidence" value="ECO:0007669"/>
    <property type="project" value="UniProtKB-SubCell"/>
</dbReference>
<dbReference type="PANTHER" id="PTHR47416">
    <property type="entry name" value="BASIC-LEUCINE ZIPPER TRANSCRIPTION FACTOR F-RELATED"/>
    <property type="match status" value="1"/>
</dbReference>
<keyword evidence="7" id="KW-0539">Nucleus</keyword>
<keyword evidence="5" id="KW-0238">DNA-binding</keyword>
<evidence type="ECO:0000256" key="7">
    <source>
        <dbReference type="ARBA" id="ARBA00023242"/>
    </source>
</evidence>
<name>A0A3Q7G325_SOLLC</name>
<evidence type="ECO:0000256" key="3">
    <source>
        <dbReference type="ARBA" id="ARBA00007163"/>
    </source>
</evidence>
<keyword evidence="9" id="KW-1185">Reference proteome</keyword>
<reference evidence="8" key="1">
    <citation type="journal article" date="2012" name="Nature">
        <title>The tomato genome sequence provides insights into fleshy fruit evolution.</title>
        <authorList>
            <consortium name="Tomato Genome Consortium"/>
        </authorList>
    </citation>
    <scope>NUCLEOTIDE SEQUENCE [LARGE SCALE GENOMIC DNA]</scope>
    <source>
        <strain evidence="8">cv. Heinz 1706</strain>
    </source>
</reference>
<sequence>MAFHGNADKKNKEAGLTGDLAPAIPGIHPRLYQNADVAQSILGSGEKENVKSTMQELYLEGLARPLLSLGMCTRVFQFDVSFCARDISMEERQDDTNLYINRRILNGPTVSLYRSSHNISEEQTGTKGKQENFSRNKSHSSMVVYVLVDGSGIIGPNSVSRIFIVVLIDSFKYVTYSCYFHLLIVFI</sequence>
<dbReference type="STRING" id="4081.A0A3Q7G325"/>
<proteinExistence type="inferred from homology"/>
<keyword evidence="6" id="KW-0804">Transcription</keyword>
<dbReference type="GO" id="GO:0003677">
    <property type="term" value="F:DNA binding"/>
    <property type="evidence" value="ECO:0007669"/>
    <property type="project" value="UniProtKB-KW"/>
</dbReference>
<comment type="similarity">
    <text evidence="3">Belongs to the bZIP family.</text>
</comment>
<keyword evidence="4" id="KW-0805">Transcription regulation</keyword>
<dbReference type="GO" id="GO:0005789">
    <property type="term" value="C:endoplasmic reticulum membrane"/>
    <property type="evidence" value="ECO:0007669"/>
    <property type="project" value="UniProtKB-SubCell"/>
</dbReference>
<organism evidence="8">
    <name type="scientific">Solanum lycopersicum</name>
    <name type="common">Tomato</name>
    <name type="synonym">Lycopersicon esculentum</name>
    <dbReference type="NCBI Taxonomy" id="4081"/>
    <lineage>
        <taxon>Eukaryota</taxon>
        <taxon>Viridiplantae</taxon>
        <taxon>Streptophyta</taxon>
        <taxon>Embryophyta</taxon>
        <taxon>Tracheophyta</taxon>
        <taxon>Spermatophyta</taxon>
        <taxon>Magnoliopsida</taxon>
        <taxon>eudicotyledons</taxon>
        <taxon>Gunneridae</taxon>
        <taxon>Pentapetalae</taxon>
        <taxon>asterids</taxon>
        <taxon>lamiids</taxon>
        <taxon>Solanales</taxon>
        <taxon>Solanaceae</taxon>
        <taxon>Solanoideae</taxon>
        <taxon>Solaneae</taxon>
        <taxon>Solanum</taxon>
        <taxon>Solanum subgen. Lycopersicon</taxon>
    </lineage>
</organism>
<evidence type="ECO:0000313" key="9">
    <source>
        <dbReference type="Proteomes" id="UP000004994"/>
    </source>
</evidence>
<accession>A0A3Q7G325</accession>
<comment type="subcellular location">
    <subcellularLocation>
        <location evidence="2">Endoplasmic reticulum membrane</location>
        <topology evidence="2">Single-pass membrane protein</topology>
    </subcellularLocation>
    <subcellularLocation>
        <location evidence="1">Nucleus</location>
    </subcellularLocation>
</comment>
<dbReference type="AlphaFoldDB" id="A0A3Q7G325"/>
<dbReference type="EnsemblPlants" id="Solyc03g013450.2.1">
    <property type="protein sequence ID" value="Solyc03g013450.2.1"/>
    <property type="gene ID" value="Solyc03g013450.2"/>
</dbReference>
<evidence type="ECO:0000256" key="6">
    <source>
        <dbReference type="ARBA" id="ARBA00023163"/>
    </source>
</evidence>
<evidence type="ECO:0000313" key="8">
    <source>
        <dbReference type="EnsemblPlants" id="Solyc03g013450.2.1"/>
    </source>
</evidence>
<evidence type="ECO:0000256" key="4">
    <source>
        <dbReference type="ARBA" id="ARBA00023015"/>
    </source>
</evidence>
<reference evidence="8" key="2">
    <citation type="submission" date="2019-01" db="UniProtKB">
        <authorList>
            <consortium name="EnsemblPlants"/>
        </authorList>
    </citation>
    <scope>IDENTIFICATION</scope>
    <source>
        <strain evidence="8">cv. Heinz 1706</strain>
    </source>
</reference>
<dbReference type="Gramene" id="Solyc03g013450.2.1">
    <property type="protein sequence ID" value="Solyc03g013450.2.1"/>
    <property type="gene ID" value="Solyc03g013450.2"/>
</dbReference>
<protein>
    <submittedName>
        <fullName evidence="8">Uncharacterized protein</fullName>
    </submittedName>
</protein>
<evidence type="ECO:0000256" key="1">
    <source>
        <dbReference type="ARBA" id="ARBA00004123"/>
    </source>
</evidence>